<keyword evidence="2" id="KW-0689">Ribosomal protein</keyword>
<reference evidence="2 3" key="1">
    <citation type="journal article" date="2024" name="BMC Genomics">
        <title>De novo assembly and annotation of Popillia japonica's genome with initial clues to its potential as an invasive pest.</title>
        <authorList>
            <person name="Cucini C."/>
            <person name="Boschi S."/>
            <person name="Funari R."/>
            <person name="Cardaioli E."/>
            <person name="Iannotti N."/>
            <person name="Marturano G."/>
            <person name="Paoli F."/>
            <person name="Bruttini M."/>
            <person name="Carapelli A."/>
            <person name="Frati F."/>
            <person name="Nardi F."/>
        </authorList>
    </citation>
    <scope>NUCLEOTIDE SEQUENCE [LARGE SCALE GENOMIC DNA]</scope>
    <source>
        <strain evidence="2">DMR45628</strain>
    </source>
</reference>
<accession>A0AAW1KEN1</accession>
<dbReference type="PANTHER" id="PTHR13284">
    <property type="entry name" value="GH01354P"/>
    <property type="match status" value="1"/>
</dbReference>
<dbReference type="PANTHER" id="PTHR13284:SF4">
    <property type="entry name" value="C2H2-TYPE DOMAIN-CONTAINING PROTEIN"/>
    <property type="match status" value="1"/>
</dbReference>
<sequence length="298" mass="34436">MDQSEREQKILRQKLPPTCTKVRLISKLPVEEKTSSEQQIHIHSPYLNKKKNFKVKSKSSVTIPLHSFLNRPTTTIKCKEQHIKEVYQGNTLDSSLPVRNVGKHREFPKIKAPTKLKQDILKLESEQSSSSSINYCDNIMTKELNEATVTFLRKIVAFQEQAYKKDPDKAKIKKRYIVGFHETKKYILVKKVKILIVATNMWVNDTEELLYKNIMELKELANENKIPYVFALSRSKLGNITMKYRPVSCVGVLNYHSAEDELDCVFNNLSKIDDTEATTSTNQNVYEQLLDKLKDAIL</sequence>
<dbReference type="InterPro" id="IPR040051">
    <property type="entry name" value="SECISBP2"/>
</dbReference>
<dbReference type="GO" id="GO:0005840">
    <property type="term" value="C:ribosome"/>
    <property type="evidence" value="ECO:0007669"/>
    <property type="project" value="UniProtKB-KW"/>
</dbReference>
<dbReference type="GO" id="GO:0003730">
    <property type="term" value="F:mRNA 3'-UTR binding"/>
    <property type="evidence" value="ECO:0007669"/>
    <property type="project" value="TreeGrafter"/>
</dbReference>
<organism evidence="2 3">
    <name type="scientific">Popillia japonica</name>
    <name type="common">Japanese beetle</name>
    <dbReference type="NCBI Taxonomy" id="7064"/>
    <lineage>
        <taxon>Eukaryota</taxon>
        <taxon>Metazoa</taxon>
        <taxon>Ecdysozoa</taxon>
        <taxon>Arthropoda</taxon>
        <taxon>Hexapoda</taxon>
        <taxon>Insecta</taxon>
        <taxon>Pterygota</taxon>
        <taxon>Neoptera</taxon>
        <taxon>Endopterygota</taxon>
        <taxon>Coleoptera</taxon>
        <taxon>Polyphaga</taxon>
        <taxon>Scarabaeiformia</taxon>
        <taxon>Scarabaeidae</taxon>
        <taxon>Rutelinae</taxon>
        <taxon>Popillia</taxon>
    </lineage>
</organism>
<dbReference type="AlphaFoldDB" id="A0AAW1KEN1"/>
<evidence type="ECO:0000313" key="3">
    <source>
        <dbReference type="Proteomes" id="UP001458880"/>
    </source>
</evidence>
<dbReference type="EMBL" id="JASPKY010000248">
    <property type="protein sequence ID" value="KAK9717012.1"/>
    <property type="molecule type" value="Genomic_DNA"/>
</dbReference>
<dbReference type="GO" id="GO:0005739">
    <property type="term" value="C:mitochondrion"/>
    <property type="evidence" value="ECO:0007669"/>
    <property type="project" value="TreeGrafter"/>
</dbReference>
<keyword evidence="3" id="KW-1185">Reference proteome</keyword>
<dbReference type="Pfam" id="PF01248">
    <property type="entry name" value="Ribosomal_L7Ae"/>
    <property type="match status" value="1"/>
</dbReference>
<comment type="caution">
    <text evidence="2">The sequence shown here is derived from an EMBL/GenBank/DDBJ whole genome shotgun (WGS) entry which is preliminary data.</text>
</comment>
<evidence type="ECO:0000259" key="1">
    <source>
        <dbReference type="Pfam" id="PF01248"/>
    </source>
</evidence>
<dbReference type="InterPro" id="IPR029064">
    <property type="entry name" value="Ribosomal_eL30-like_sf"/>
</dbReference>
<name>A0AAW1KEN1_POPJA</name>
<dbReference type="GO" id="GO:0035368">
    <property type="term" value="F:selenocysteine insertion sequence binding"/>
    <property type="evidence" value="ECO:0007669"/>
    <property type="project" value="InterPro"/>
</dbReference>
<keyword evidence="2" id="KW-0687">Ribonucleoprotein</keyword>
<evidence type="ECO:0000313" key="2">
    <source>
        <dbReference type="EMBL" id="KAK9717012.1"/>
    </source>
</evidence>
<feature type="domain" description="Ribosomal protein eL8/eL30/eS12/Gadd45" evidence="1">
    <location>
        <begin position="163"/>
        <end position="259"/>
    </location>
</feature>
<dbReference type="Gene3D" id="3.30.1330.30">
    <property type="match status" value="1"/>
</dbReference>
<dbReference type="SUPFAM" id="SSF55315">
    <property type="entry name" value="L30e-like"/>
    <property type="match status" value="1"/>
</dbReference>
<dbReference type="InterPro" id="IPR004038">
    <property type="entry name" value="Ribosomal_eL8/eL30/eS12/Gad45"/>
</dbReference>
<dbReference type="GO" id="GO:0043021">
    <property type="term" value="F:ribonucleoprotein complex binding"/>
    <property type="evidence" value="ECO:0007669"/>
    <property type="project" value="TreeGrafter"/>
</dbReference>
<protein>
    <submittedName>
        <fullName evidence="2">Ribosomal protein L7Ae/L30e/S12e/Gadd45 family</fullName>
    </submittedName>
</protein>
<dbReference type="GO" id="GO:1990904">
    <property type="term" value="C:ribonucleoprotein complex"/>
    <property type="evidence" value="ECO:0007669"/>
    <property type="project" value="TreeGrafter"/>
</dbReference>
<gene>
    <name evidence="2" type="ORF">QE152_g24425</name>
</gene>
<dbReference type="Proteomes" id="UP001458880">
    <property type="component" value="Unassembled WGS sequence"/>
</dbReference>
<proteinExistence type="predicted"/>